<dbReference type="GO" id="GO:0004035">
    <property type="term" value="F:alkaline phosphatase activity"/>
    <property type="evidence" value="ECO:0007669"/>
    <property type="project" value="UniProtKB-EC"/>
</dbReference>
<feature type="non-terminal residue" evidence="4">
    <location>
        <position position="1"/>
    </location>
</feature>
<gene>
    <name evidence="4" type="primary">ALPL_12</name>
    <name evidence="4" type="ORF">AVEN_261521_1</name>
</gene>
<reference evidence="4 5" key="1">
    <citation type="journal article" date="2019" name="Sci. Rep.">
        <title>Orb-weaving spider Araneus ventricosus genome elucidates the spidroin gene catalogue.</title>
        <authorList>
            <person name="Kono N."/>
            <person name="Nakamura H."/>
            <person name="Ohtoshi R."/>
            <person name="Moran D.A.P."/>
            <person name="Shinohara A."/>
            <person name="Yoshida Y."/>
            <person name="Fujiwara M."/>
            <person name="Mori M."/>
            <person name="Tomita M."/>
            <person name="Arakawa K."/>
        </authorList>
    </citation>
    <scope>NUCLEOTIDE SEQUENCE [LARGE SCALE GENOMIC DNA]</scope>
</reference>
<feature type="binding site" evidence="3">
    <location>
        <position position="15"/>
    </location>
    <ligand>
        <name>Mg(2+)</name>
        <dbReference type="ChEBI" id="CHEBI:18420"/>
    </ligand>
</feature>
<dbReference type="InterPro" id="IPR017850">
    <property type="entry name" value="Alkaline_phosphatase_core_sf"/>
</dbReference>
<dbReference type="SUPFAM" id="SSF53649">
    <property type="entry name" value="Alkaline phosphatase-like"/>
    <property type="match status" value="1"/>
</dbReference>
<dbReference type="OrthoDB" id="5818554at2759"/>
<comment type="cofactor">
    <cofactor evidence="3">
        <name>Mg(2+)</name>
        <dbReference type="ChEBI" id="CHEBI:18420"/>
    </cofactor>
    <text evidence="3">Binds 1 Mg(2+) ion.</text>
</comment>
<keyword evidence="3" id="KW-0460">Magnesium</keyword>
<accession>A0A4Y2WKB9</accession>
<feature type="non-terminal residue" evidence="4">
    <location>
        <position position="117"/>
    </location>
</feature>
<dbReference type="PANTHER" id="PTHR11596">
    <property type="entry name" value="ALKALINE PHOSPHATASE"/>
    <property type="match status" value="1"/>
</dbReference>
<feature type="binding site" evidence="3">
    <location>
        <position position="13"/>
    </location>
    <ligand>
        <name>Mg(2+)</name>
        <dbReference type="ChEBI" id="CHEBI:18420"/>
    </ligand>
</feature>
<dbReference type="Gene3D" id="3.40.720.10">
    <property type="entry name" value="Alkaline Phosphatase, subunit A"/>
    <property type="match status" value="1"/>
</dbReference>
<dbReference type="EC" id="3.1.3.1" evidence="1"/>
<evidence type="ECO:0000256" key="2">
    <source>
        <dbReference type="ARBA" id="ARBA00022553"/>
    </source>
</evidence>
<evidence type="ECO:0000256" key="3">
    <source>
        <dbReference type="PIRSR" id="PIRSR601952-2"/>
    </source>
</evidence>
<dbReference type="Proteomes" id="UP000499080">
    <property type="component" value="Unassembled WGS sequence"/>
</dbReference>
<dbReference type="InterPro" id="IPR001952">
    <property type="entry name" value="Alkaline_phosphatase"/>
</dbReference>
<keyword evidence="5" id="KW-1185">Reference proteome</keyword>
<protein>
    <recommendedName>
        <fullName evidence="1">alkaline phosphatase</fullName>
        <ecNumber evidence="1">3.1.3.1</ecNumber>
    </recommendedName>
</protein>
<dbReference type="EMBL" id="BGPR01061098">
    <property type="protein sequence ID" value="GBO36812.1"/>
    <property type="molecule type" value="Genomic_DNA"/>
</dbReference>
<evidence type="ECO:0000313" key="4">
    <source>
        <dbReference type="EMBL" id="GBO36812.1"/>
    </source>
</evidence>
<comment type="caution">
    <text evidence="4">The sequence shown here is derived from an EMBL/GenBank/DDBJ whole genome shotgun (WGS) entry which is preliminary data.</text>
</comment>
<sequence>KATGLVTTTRVTHATPAALYGHSPHRDWESDSKMPKNASRCKDLARQLVEDLPGRDLRVILGGGRRQFKPVTHMDSVANKTGARMDGLDLIDYWLKEKKNRNARAKYITTAAELAAL</sequence>
<dbReference type="AlphaFoldDB" id="A0A4Y2WKB9"/>
<keyword evidence="3" id="KW-0479">Metal-binding</keyword>
<name>A0A4Y2WKB9_ARAVE</name>
<dbReference type="GO" id="GO:0046872">
    <property type="term" value="F:metal ion binding"/>
    <property type="evidence" value="ECO:0007669"/>
    <property type="project" value="UniProtKB-KW"/>
</dbReference>
<keyword evidence="2" id="KW-0597">Phosphoprotein</keyword>
<dbReference type="Pfam" id="PF00245">
    <property type="entry name" value="Alk_phosphatase"/>
    <property type="match status" value="1"/>
</dbReference>
<organism evidence="4 5">
    <name type="scientific">Araneus ventricosus</name>
    <name type="common">Orbweaver spider</name>
    <name type="synonym">Epeira ventricosa</name>
    <dbReference type="NCBI Taxonomy" id="182803"/>
    <lineage>
        <taxon>Eukaryota</taxon>
        <taxon>Metazoa</taxon>
        <taxon>Ecdysozoa</taxon>
        <taxon>Arthropoda</taxon>
        <taxon>Chelicerata</taxon>
        <taxon>Arachnida</taxon>
        <taxon>Araneae</taxon>
        <taxon>Araneomorphae</taxon>
        <taxon>Entelegynae</taxon>
        <taxon>Araneoidea</taxon>
        <taxon>Araneidae</taxon>
        <taxon>Araneus</taxon>
    </lineage>
</organism>
<evidence type="ECO:0000256" key="1">
    <source>
        <dbReference type="ARBA" id="ARBA00012647"/>
    </source>
</evidence>
<evidence type="ECO:0000313" key="5">
    <source>
        <dbReference type="Proteomes" id="UP000499080"/>
    </source>
</evidence>
<proteinExistence type="predicted"/>
<dbReference type="PANTHER" id="PTHR11596:SF5">
    <property type="entry name" value="ALKALINE PHOSPHATASE"/>
    <property type="match status" value="1"/>
</dbReference>